<protein>
    <recommendedName>
        <fullName evidence="5">Type IV secretion system protein</fullName>
    </recommendedName>
</protein>
<keyword evidence="2" id="KW-1133">Transmembrane helix</keyword>
<gene>
    <name evidence="3" type="ORF">O4213_26890</name>
</gene>
<dbReference type="RefSeq" id="WP_301574315.1">
    <property type="nucleotide sequence ID" value="NZ_JAPWIE010000011.1"/>
</dbReference>
<evidence type="ECO:0000256" key="1">
    <source>
        <dbReference type="SAM" id="MobiDB-lite"/>
    </source>
</evidence>
<sequence>MTFHNAPRDRGGRSRALWTRVVLLVATVLVLLTVGAGHAAAAPDDDGGMTASSGDVGQGKKLPAGLPAEIKPLIAGTDEFKNGPWFSGACAGKGGDMAGYLAAVFPKEEKMRYWRKTDEEKTKFLSVLGIGAGVGFKDGDGETISPETMRDNDQVAQLVRDKGVVPPENMLGKAFPNDRSEFYPSTTPVCAEDFKRWNGEKITTWGFEWAEQPDAASLQAMTGGDKTKTDRIKEPCKTGERNGWAYCEHAFFVNCDNASRGTDLQRCTAWNVGVGRMFDETAAWIDRNTSLSERIGDTIEDHPLYKGGAAIVKAYSDMWQGAKEVVEFIKDPGDVIGKWANNIKAWSMDLVQQVLPGLADAGDFDFTADYFAEWYAKSVGLGIALLCVLFLAATVRASRNGGARELMYNTVGYLPVAVVMMIFAPGVAYLLEVFFGALADAIVGIIGTSVDELVNNVSSTLGALTNETLVGGTIMGIIGFGLLGLGAFALYLGLLMHQIGIPLASCAMAIGFAFFVYPPWRKKALRIPFTLISIMASVPLLFFLLGIVADIMNSASVNASLGSGDLQSLGQLALMALCFIVIGLAPLSMLKWAPILPDTEDADRMGDGGGGGGQVLGAGMGGAIGASRGASGGGVGGGGGDPVGGQGASMASKATNTAANHHNMPHGGGGGHDTGGGQGGQAGKGIEKGSKGLGKAAALTGPEGGAAGKLLAAAGGVAGKGATFAGHAAYAGASGGTRAAAMNASNRTHGVAADSAPTPDHT</sequence>
<keyword evidence="2" id="KW-0472">Membrane</keyword>
<feature type="transmembrane region" description="Helical" evidence="2">
    <location>
        <begin position="429"/>
        <end position="448"/>
    </location>
</feature>
<organism evidence="3 4">
    <name type="scientific">Gordonia rubripertincta</name>
    <name type="common">Rhodococcus corallinus</name>
    <dbReference type="NCBI Taxonomy" id="36822"/>
    <lineage>
        <taxon>Bacteria</taxon>
        <taxon>Bacillati</taxon>
        <taxon>Actinomycetota</taxon>
        <taxon>Actinomycetes</taxon>
        <taxon>Mycobacteriales</taxon>
        <taxon>Gordoniaceae</taxon>
        <taxon>Gordonia</taxon>
    </lineage>
</organism>
<name>A0ABT4N325_GORRU</name>
<feature type="transmembrane region" description="Helical" evidence="2">
    <location>
        <begin position="406"/>
        <end position="423"/>
    </location>
</feature>
<feature type="region of interest" description="Disordered" evidence="1">
    <location>
        <begin position="631"/>
        <end position="694"/>
    </location>
</feature>
<feature type="compositionally biased region" description="Gly residues" evidence="1">
    <location>
        <begin position="666"/>
        <end position="683"/>
    </location>
</feature>
<evidence type="ECO:0008006" key="5">
    <source>
        <dbReference type="Google" id="ProtNLM"/>
    </source>
</evidence>
<dbReference type="Proteomes" id="UP001067235">
    <property type="component" value="Unassembled WGS sequence"/>
</dbReference>
<feature type="transmembrane region" description="Helical" evidence="2">
    <location>
        <begin position="469"/>
        <end position="493"/>
    </location>
</feature>
<proteinExistence type="predicted"/>
<accession>A0ABT4N325</accession>
<keyword evidence="4" id="KW-1185">Reference proteome</keyword>
<feature type="compositionally biased region" description="Gly residues" evidence="1">
    <location>
        <begin position="631"/>
        <end position="647"/>
    </location>
</feature>
<reference evidence="3" key="1">
    <citation type="submission" date="2022-12" db="EMBL/GenBank/DDBJ databases">
        <authorList>
            <person name="Krivoruchko A.V."/>
            <person name="Elkin A."/>
        </authorList>
    </citation>
    <scope>NUCLEOTIDE SEQUENCE</scope>
    <source>
        <strain evidence="3">IEGM 1388</strain>
    </source>
</reference>
<keyword evidence="2" id="KW-0812">Transmembrane</keyword>
<evidence type="ECO:0000313" key="3">
    <source>
        <dbReference type="EMBL" id="MCZ4553643.1"/>
    </source>
</evidence>
<comment type="caution">
    <text evidence="3">The sequence shown here is derived from an EMBL/GenBank/DDBJ whole genome shotgun (WGS) entry which is preliminary data.</text>
</comment>
<feature type="region of interest" description="Disordered" evidence="1">
    <location>
        <begin position="42"/>
        <end position="62"/>
    </location>
</feature>
<feature type="transmembrane region" description="Helical" evidence="2">
    <location>
        <begin position="499"/>
        <end position="517"/>
    </location>
</feature>
<evidence type="ECO:0000313" key="4">
    <source>
        <dbReference type="Proteomes" id="UP001067235"/>
    </source>
</evidence>
<feature type="transmembrane region" description="Helical" evidence="2">
    <location>
        <begin position="529"/>
        <end position="549"/>
    </location>
</feature>
<feature type="transmembrane region" description="Helical" evidence="2">
    <location>
        <begin position="374"/>
        <end position="394"/>
    </location>
</feature>
<dbReference type="EMBL" id="JAPWIE010000011">
    <property type="protein sequence ID" value="MCZ4553643.1"/>
    <property type="molecule type" value="Genomic_DNA"/>
</dbReference>
<feature type="transmembrane region" description="Helical" evidence="2">
    <location>
        <begin position="569"/>
        <end position="587"/>
    </location>
</feature>
<evidence type="ECO:0000256" key="2">
    <source>
        <dbReference type="SAM" id="Phobius"/>
    </source>
</evidence>